<dbReference type="EMBL" id="JARJLG010000136">
    <property type="protein sequence ID" value="KAJ7738689.1"/>
    <property type="molecule type" value="Genomic_DNA"/>
</dbReference>
<sequence>MMDGRHRNVWGIWYTVTPHGVTAWAITQFSIACTGDLRTLKERRGELEQDLNGVNSTKNRALSKRRKVRIKFRKNGLRFRRASKRELEQTSGQKRSGMDQKIDVTPWGVKAAQCPRRSGGNPVHHF</sequence>
<feature type="region of interest" description="Disordered" evidence="1">
    <location>
        <begin position="83"/>
        <end position="107"/>
    </location>
</feature>
<gene>
    <name evidence="3" type="ORF">DFH07DRAFT_766390</name>
    <name evidence="2" type="ORF">DFH07DRAFT_778974</name>
</gene>
<dbReference type="Proteomes" id="UP001215280">
    <property type="component" value="Unassembled WGS sequence"/>
</dbReference>
<accession>A0AAD7IAH5</accession>
<keyword evidence="4" id="KW-1185">Reference proteome</keyword>
<reference evidence="2" key="1">
    <citation type="submission" date="2023-03" db="EMBL/GenBank/DDBJ databases">
        <title>Massive genome expansion in bonnet fungi (Mycena s.s.) driven by repeated elements and novel gene families across ecological guilds.</title>
        <authorList>
            <consortium name="Lawrence Berkeley National Laboratory"/>
            <person name="Harder C.B."/>
            <person name="Miyauchi S."/>
            <person name="Viragh M."/>
            <person name="Kuo A."/>
            <person name="Thoen E."/>
            <person name="Andreopoulos B."/>
            <person name="Lu D."/>
            <person name="Skrede I."/>
            <person name="Drula E."/>
            <person name="Henrissat B."/>
            <person name="Morin E."/>
            <person name="Kohler A."/>
            <person name="Barry K."/>
            <person name="LaButti K."/>
            <person name="Morin E."/>
            <person name="Salamov A."/>
            <person name="Lipzen A."/>
            <person name="Mereny Z."/>
            <person name="Hegedus B."/>
            <person name="Baldrian P."/>
            <person name="Stursova M."/>
            <person name="Weitz H."/>
            <person name="Taylor A."/>
            <person name="Grigoriev I.V."/>
            <person name="Nagy L.G."/>
            <person name="Martin F."/>
            <person name="Kauserud H."/>
        </authorList>
    </citation>
    <scope>NUCLEOTIDE SEQUENCE</scope>
    <source>
        <strain evidence="2">CBHHK188m</strain>
    </source>
</reference>
<comment type="caution">
    <text evidence="2">The sequence shown here is derived from an EMBL/GenBank/DDBJ whole genome shotgun (WGS) entry which is preliminary data.</text>
</comment>
<protein>
    <submittedName>
        <fullName evidence="2">Uncharacterized protein</fullName>
    </submittedName>
</protein>
<evidence type="ECO:0000313" key="3">
    <source>
        <dbReference type="EMBL" id="KAJ7777640.1"/>
    </source>
</evidence>
<dbReference type="EMBL" id="JARJLG010000010">
    <property type="protein sequence ID" value="KAJ7777640.1"/>
    <property type="molecule type" value="Genomic_DNA"/>
</dbReference>
<dbReference type="AlphaFoldDB" id="A0AAD7IAH5"/>
<name>A0AAD7IAH5_9AGAR</name>
<evidence type="ECO:0000313" key="4">
    <source>
        <dbReference type="Proteomes" id="UP001215280"/>
    </source>
</evidence>
<evidence type="ECO:0000256" key="1">
    <source>
        <dbReference type="SAM" id="MobiDB-lite"/>
    </source>
</evidence>
<dbReference type="PROSITE" id="PS51257">
    <property type="entry name" value="PROKAR_LIPOPROTEIN"/>
    <property type="match status" value="1"/>
</dbReference>
<organism evidence="2 4">
    <name type="scientific">Mycena maculata</name>
    <dbReference type="NCBI Taxonomy" id="230809"/>
    <lineage>
        <taxon>Eukaryota</taxon>
        <taxon>Fungi</taxon>
        <taxon>Dikarya</taxon>
        <taxon>Basidiomycota</taxon>
        <taxon>Agaricomycotina</taxon>
        <taxon>Agaricomycetes</taxon>
        <taxon>Agaricomycetidae</taxon>
        <taxon>Agaricales</taxon>
        <taxon>Marasmiineae</taxon>
        <taxon>Mycenaceae</taxon>
        <taxon>Mycena</taxon>
    </lineage>
</organism>
<proteinExistence type="predicted"/>
<evidence type="ECO:0000313" key="2">
    <source>
        <dbReference type="EMBL" id="KAJ7738689.1"/>
    </source>
</evidence>